<reference evidence="1 2" key="1">
    <citation type="journal article" date="2014" name="Genome Announc.">
        <title>Complete Genome Sequence of Polychlorinated Biphenyl Degrader Comamonas testosteroni TK102 (NBRC 109938).</title>
        <authorList>
            <person name="Fukuda K."/>
            <person name="Hosoyama A."/>
            <person name="Tsuchikane K."/>
            <person name="Ohji S."/>
            <person name="Yamazoe A."/>
            <person name="Fujita N."/>
            <person name="Shintani M."/>
            <person name="Kimbara K."/>
        </authorList>
    </citation>
    <scope>NUCLEOTIDE SEQUENCE [LARGE SCALE GENOMIC DNA]</scope>
    <source>
        <strain evidence="1">TK102</strain>
    </source>
</reference>
<evidence type="ECO:0000313" key="1">
    <source>
        <dbReference type="EMBL" id="AIJ48545.1"/>
    </source>
</evidence>
<dbReference type="SUPFAM" id="SSF55961">
    <property type="entry name" value="Bet v1-like"/>
    <property type="match status" value="1"/>
</dbReference>
<organism evidence="1 2">
    <name type="scientific">Comamonas testosteroni TK102</name>
    <dbReference type="NCBI Taxonomy" id="1392005"/>
    <lineage>
        <taxon>Bacteria</taxon>
        <taxon>Pseudomonadati</taxon>
        <taxon>Pseudomonadota</taxon>
        <taxon>Betaproteobacteria</taxon>
        <taxon>Burkholderiales</taxon>
        <taxon>Comamonadaceae</taxon>
        <taxon>Comamonas</taxon>
    </lineage>
</organism>
<sequence>MIFARWSIDGPSFEECLSDAKFYYDTMWCRTTSGMEVLGPSQRFIFKASWKTAAEQGACDGYYMLILHRRSGGSPMPRRTGPT</sequence>
<dbReference type="HOGENOM" id="CLU_2536818_0_0_4"/>
<protein>
    <submittedName>
        <fullName evidence="1">Uncharacterized protein</fullName>
    </submittedName>
</protein>
<proteinExistence type="predicted"/>
<dbReference type="EMBL" id="CP006704">
    <property type="protein sequence ID" value="AIJ48545.1"/>
    <property type="molecule type" value="Genomic_DNA"/>
</dbReference>
<dbReference type="Gene3D" id="3.90.380.10">
    <property type="entry name" value="Naphthalene 1,2-dioxygenase Alpha Subunit, Chain A, domain 1"/>
    <property type="match status" value="1"/>
</dbReference>
<dbReference type="Proteomes" id="UP000028782">
    <property type="component" value="Chromosome"/>
</dbReference>
<dbReference type="KEGG" id="ctes:O987_22295"/>
<gene>
    <name evidence="1" type="ORF">O987_22295</name>
</gene>
<accession>A0A076PXN5</accession>
<dbReference type="AlphaFoldDB" id="A0A076PXN5"/>
<name>A0A076PXN5_COMTE</name>
<evidence type="ECO:0000313" key="2">
    <source>
        <dbReference type="Proteomes" id="UP000028782"/>
    </source>
</evidence>